<evidence type="ECO:0000313" key="1">
    <source>
        <dbReference type="EMBL" id="SHE65407.1"/>
    </source>
</evidence>
<proteinExistence type="predicted"/>
<dbReference type="AlphaFoldDB" id="A0A1M4V941"/>
<name>A0A1M4V941_9BACT</name>
<dbReference type="InterPro" id="IPR017853">
    <property type="entry name" value="GH"/>
</dbReference>
<dbReference type="Gene3D" id="2.60.40.1180">
    <property type="entry name" value="Golgi alpha-mannosidase II"/>
    <property type="match status" value="1"/>
</dbReference>
<gene>
    <name evidence="1" type="ORF">SAMN05444274_10224</name>
</gene>
<dbReference type="RefSeq" id="WP_072998971.1">
    <property type="nucleotide sequence ID" value="NZ_FQUM01000002.1"/>
</dbReference>
<dbReference type="OrthoDB" id="951108at2"/>
<dbReference type="Proteomes" id="UP000184164">
    <property type="component" value="Unassembled WGS sequence"/>
</dbReference>
<evidence type="ECO:0000313" key="2">
    <source>
        <dbReference type="Proteomes" id="UP000184164"/>
    </source>
</evidence>
<sequence length="478" mass="54447">MKRIFLFFQILAFSLVCSSCEKQISEPDIPDEIPEEVVVPKESPKVIVSSEEKQQIKLGIDAERLWYWRSNIKEELAQLAVKELHAEYIRVAISCAYEPEEGVYNENAYEQELEMMNAMKTANPDINFFASPRPLDEAYSKSEKEEVWGHEKNVPWSPYPAWIQEWYSDGTKKVDGIDVPRWKKGNFHVDKLVQYYANYLNLMKEKGFDITYLDASNEQTIITPSYCKYLRDSLPVKLAPGVNMPLLIAPSTWNVQGGINWLDSINTVSGEQNGFDIASVHNTGSGGVLEEFTRAANSWGKAAWNTELHGWIGVELQDEILNSAIFWEHIRAGFSGIDTWLFFGPDGGKGHTMIWSHWNNRSITKSGKYEIFKQVVNNANGGKYVEVSMPSKNAITAAFIKENTLSLWILNKSSKKLDDVVFELANRDISGKIIDVVKWQKDLPRSGAESKFAAKEQSHFSYDIDGQSLYFFKIMLNN</sequence>
<protein>
    <recommendedName>
        <fullName evidence="3">O-Glycosyl hydrolase</fullName>
    </recommendedName>
</protein>
<evidence type="ECO:0008006" key="3">
    <source>
        <dbReference type="Google" id="ProtNLM"/>
    </source>
</evidence>
<dbReference type="SUPFAM" id="SSF51445">
    <property type="entry name" value="(Trans)glycosidases"/>
    <property type="match status" value="1"/>
</dbReference>
<dbReference type="EMBL" id="FQUM01000002">
    <property type="protein sequence ID" value="SHE65407.1"/>
    <property type="molecule type" value="Genomic_DNA"/>
</dbReference>
<keyword evidence="2" id="KW-1185">Reference proteome</keyword>
<dbReference type="Gene3D" id="3.20.20.80">
    <property type="entry name" value="Glycosidases"/>
    <property type="match status" value="1"/>
</dbReference>
<dbReference type="InterPro" id="IPR013780">
    <property type="entry name" value="Glyco_hydro_b"/>
</dbReference>
<reference evidence="1 2" key="1">
    <citation type="submission" date="2016-11" db="EMBL/GenBank/DDBJ databases">
        <authorList>
            <person name="Jaros S."/>
            <person name="Januszkiewicz K."/>
            <person name="Wedrychowicz H."/>
        </authorList>
    </citation>
    <scope>NUCLEOTIDE SEQUENCE [LARGE SCALE GENOMIC DNA]</scope>
    <source>
        <strain evidence="1 2">DSM 26910</strain>
    </source>
</reference>
<dbReference type="STRING" id="1484053.SAMN05444274_10224"/>
<organism evidence="1 2">
    <name type="scientific">Mariniphaga anaerophila</name>
    <dbReference type="NCBI Taxonomy" id="1484053"/>
    <lineage>
        <taxon>Bacteria</taxon>
        <taxon>Pseudomonadati</taxon>
        <taxon>Bacteroidota</taxon>
        <taxon>Bacteroidia</taxon>
        <taxon>Marinilabiliales</taxon>
        <taxon>Prolixibacteraceae</taxon>
        <taxon>Mariniphaga</taxon>
    </lineage>
</organism>
<accession>A0A1M4V941</accession>